<dbReference type="AlphaFoldDB" id="A0A0L6VQC6"/>
<accession>A0A0L6VQC6</accession>
<gene>
    <name evidence="1" type="ORF">VP01_120g7</name>
</gene>
<comment type="caution">
    <text evidence="1">The sequence shown here is derived from an EMBL/GenBank/DDBJ whole genome shotgun (WGS) entry which is preliminary data.</text>
</comment>
<dbReference type="Proteomes" id="UP000037035">
    <property type="component" value="Unassembled WGS sequence"/>
</dbReference>
<name>A0A0L6VQC6_9BASI</name>
<sequence length="79" mass="9327">MWDYIFLSDLWYRGLKDQQRNNNNIYSFFSGSSNIPGKYNLETYLGGSDYIDHGDKKECILLNFWAAGLDVDNERDEEF</sequence>
<organism evidence="1 2">
    <name type="scientific">Puccinia sorghi</name>
    <dbReference type="NCBI Taxonomy" id="27349"/>
    <lineage>
        <taxon>Eukaryota</taxon>
        <taxon>Fungi</taxon>
        <taxon>Dikarya</taxon>
        <taxon>Basidiomycota</taxon>
        <taxon>Pucciniomycotina</taxon>
        <taxon>Pucciniomycetes</taxon>
        <taxon>Pucciniales</taxon>
        <taxon>Pucciniaceae</taxon>
        <taxon>Puccinia</taxon>
    </lineage>
</organism>
<dbReference type="VEuPathDB" id="FungiDB:VP01_120g7"/>
<dbReference type="EMBL" id="LAVV01002333">
    <property type="protein sequence ID" value="KNZ62896.1"/>
    <property type="molecule type" value="Genomic_DNA"/>
</dbReference>
<proteinExistence type="predicted"/>
<evidence type="ECO:0000313" key="1">
    <source>
        <dbReference type="EMBL" id="KNZ62896.1"/>
    </source>
</evidence>
<evidence type="ECO:0000313" key="2">
    <source>
        <dbReference type="Proteomes" id="UP000037035"/>
    </source>
</evidence>
<keyword evidence="2" id="KW-1185">Reference proteome</keyword>
<protein>
    <submittedName>
        <fullName evidence="1">Uncharacterized protein</fullName>
    </submittedName>
</protein>
<reference evidence="1 2" key="1">
    <citation type="submission" date="2015-08" db="EMBL/GenBank/DDBJ databases">
        <title>Next Generation Sequencing and Analysis of the Genome of Puccinia sorghi L Schw, the Causal Agent of Maize Common Rust.</title>
        <authorList>
            <person name="Rochi L."/>
            <person name="Burguener G."/>
            <person name="Darino M."/>
            <person name="Turjanski A."/>
            <person name="Kreff E."/>
            <person name="Dieguez M.J."/>
            <person name="Sacco F."/>
        </authorList>
    </citation>
    <scope>NUCLEOTIDE SEQUENCE [LARGE SCALE GENOMIC DNA]</scope>
    <source>
        <strain evidence="1 2">RO10H11247</strain>
    </source>
</reference>